<accession>A0ABT1HP99</accession>
<keyword evidence="2" id="KW-1003">Cell membrane</keyword>
<evidence type="ECO:0000256" key="4">
    <source>
        <dbReference type="ARBA" id="ARBA00022692"/>
    </source>
</evidence>
<evidence type="ECO:0000256" key="5">
    <source>
        <dbReference type="ARBA" id="ARBA00022989"/>
    </source>
</evidence>
<evidence type="ECO:0000256" key="1">
    <source>
        <dbReference type="ARBA" id="ARBA00004651"/>
    </source>
</evidence>
<evidence type="ECO:0000256" key="8">
    <source>
        <dbReference type="SAM" id="MobiDB-lite"/>
    </source>
</evidence>
<comment type="caution">
    <text evidence="10">The sequence shown here is derived from an EMBL/GenBank/DDBJ whole genome shotgun (WGS) entry which is preliminary data.</text>
</comment>
<reference evidence="10 11" key="1">
    <citation type="submission" date="2022-06" db="EMBL/GenBank/DDBJ databases">
        <title>Genomic Encyclopedia of Archaeal and Bacterial Type Strains, Phase II (KMG-II): from individual species to whole genera.</title>
        <authorList>
            <person name="Goeker M."/>
        </authorList>
    </citation>
    <scope>NUCLEOTIDE SEQUENCE [LARGE SCALE GENOMIC DNA]</scope>
    <source>
        <strain evidence="10 11">DSM 40477</strain>
    </source>
</reference>
<feature type="transmembrane region" description="Helical" evidence="9">
    <location>
        <begin position="316"/>
        <end position="335"/>
    </location>
</feature>
<comment type="similarity">
    <text evidence="7">Belongs to the glycosyltransferase 87 family.</text>
</comment>
<name>A0ABT1HP99_STRSD</name>
<feature type="transmembrane region" description="Helical" evidence="9">
    <location>
        <begin position="355"/>
        <end position="374"/>
    </location>
</feature>
<evidence type="ECO:0000256" key="2">
    <source>
        <dbReference type="ARBA" id="ARBA00022475"/>
    </source>
</evidence>
<feature type="transmembrane region" description="Helical" evidence="9">
    <location>
        <begin position="157"/>
        <end position="178"/>
    </location>
</feature>
<evidence type="ECO:0000256" key="6">
    <source>
        <dbReference type="ARBA" id="ARBA00023136"/>
    </source>
</evidence>
<dbReference type="InterPro" id="IPR018584">
    <property type="entry name" value="GT87"/>
</dbReference>
<evidence type="ECO:0000256" key="7">
    <source>
        <dbReference type="ARBA" id="ARBA00024033"/>
    </source>
</evidence>
<gene>
    <name evidence="10" type="ORF">LX15_001029</name>
</gene>
<dbReference type="EMBL" id="JAMTCP010000003">
    <property type="protein sequence ID" value="MCP2257344.1"/>
    <property type="molecule type" value="Genomic_DNA"/>
</dbReference>
<dbReference type="RefSeq" id="WP_253668298.1">
    <property type="nucleotide sequence ID" value="NZ_JAMTCP010000003.1"/>
</dbReference>
<feature type="transmembrane region" description="Helical" evidence="9">
    <location>
        <begin position="250"/>
        <end position="270"/>
    </location>
</feature>
<keyword evidence="4 9" id="KW-0812">Transmembrane</keyword>
<feature type="transmembrane region" description="Helical" evidence="9">
    <location>
        <begin position="276"/>
        <end position="295"/>
    </location>
</feature>
<feature type="compositionally biased region" description="Low complexity" evidence="8">
    <location>
        <begin position="394"/>
        <end position="411"/>
    </location>
</feature>
<keyword evidence="3" id="KW-0808">Transferase</keyword>
<keyword evidence="11" id="KW-1185">Reference proteome</keyword>
<evidence type="ECO:0000256" key="9">
    <source>
        <dbReference type="SAM" id="Phobius"/>
    </source>
</evidence>
<evidence type="ECO:0000313" key="10">
    <source>
        <dbReference type="EMBL" id="MCP2257344.1"/>
    </source>
</evidence>
<comment type="subcellular location">
    <subcellularLocation>
        <location evidence="1">Cell membrane</location>
        <topology evidence="1">Multi-pass membrane protein</topology>
    </subcellularLocation>
</comment>
<evidence type="ECO:0000313" key="11">
    <source>
        <dbReference type="Proteomes" id="UP001205311"/>
    </source>
</evidence>
<keyword evidence="5 9" id="KW-1133">Transmembrane helix</keyword>
<dbReference type="Proteomes" id="UP001205311">
    <property type="component" value="Unassembled WGS sequence"/>
</dbReference>
<dbReference type="Pfam" id="PF09594">
    <property type="entry name" value="GT87"/>
    <property type="match status" value="1"/>
</dbReference>
<sequence>MVLTALVASAFAVITVVWWVKGWPLGIDSAVYRAGALAVWHDQPLYGHLTALPGWAPDLPFTYPPVAALLFLPLAALPVPFAWGVMAVLTTVALGVVLRLCLARPANGRWRCAAPVALVLALGLEPVWRTIGFGQVNMVLMALVLVDVLAMRGARSAGVLTGLAAAIKLTPLLFIVHFGLTRRWADAGRALAAFALLTAAGFVALPDAALRYWTDQIFHAHDAESRSWIGNQCLSGVALRLLGDGPRATAVLLVAILVCVVVAALLARLLDQRGDRLGAVVVTAFCGLLVSPVSWSHHWVWVVPLGCRLLVGSRKASRTLTLGAVAVAFSGWTFLVSPADDMWEPARITVRAALSNAYVLAALGTGTIVTVHLFRTRAAAPVADTLTDAEPAIADESASRSRAATSSTSDRSTTRDRP</sequence>
<feature type="transmembrane region" description="Helical" evidence="9">
    <location>
        <begin position="81"/>
        <end position="101"/>
    </location>
</feature>
<keyword evidence="6 9" id="KW-0472">Membrane</keyword>
<organism evidence="10 11">
    <name type="scientific">Streptoalloteichus tenebrarius (strain ATCC 17920 / DSM 40477 / JCM 4838 / CBS 697.72 / NBRC 16177 / NCIMB 11028 / NRRL B-12390 / A12253. 1 / ISP 5477)</name>
    <name type="common">Streptomyces tenebrarius</name>
    <dbReference type="NCBI Taxonomy" id="1933"/>
    <lineage>
        <taxon>Bacteria</taxon>
        <taxon>Bacillati</taxon>
        <taxon>Actinomycetota</taxon>
        <taxon>Actinomycetes</taxon>
        <taxon>Pseudonocardiales</taxon>
        <taxon>Pseudonocardiaceae</taxon>
        <taxon>Streptoalloteichus</taxon>
    </lineage>
</organism>
<proteinExistence type="inferred from homology"/>
<protein>
    <submittedName>
        <fullName evidence="10">Alpha-1,2-mannosyltransferase</fullName>
    </submittedName>
</protein>
<evidence type="ECO:0000256" key="3">
    <source>
        <dbReference type="ARBA" id="ARBA00022679"/>
    </source>
</evidence>
<feature type="transmembrane region" description="Helical" evidence="9">
    <location>
        <begin position="190"/>
        <end position="210"/>
    </location>
</feature>
<feature type="region of interest" description="Disordered" evidence="8">
    <location>
        <begin position="391"/>
        <end position="418"/>
    </location>
</feature>